<name>A0A6S6RU65_9BACT</name>
<organism evidence="2">
    <name type="scientific">uncultured Aureispira sp</name>
    <dbReference type="NCBI Taxonomy" id="1331704"/>
    <lineage>
        <taxon>Bacteria</taxon>
        <taxon>Pseudomonadati</taxon>
        <taxon>Bacteroidota</taxon>
        <taxon>Saprospiria</taxon>
        <taxon>Saprospirales</taxon>
        <taxon>Saprospiraceae</taxon>
        <taxon>Aureispira</taxon>
        <taxon>environmental samples</taxon>
    </lineage>
</organism>
<feature type="transmembrane region" description="Helical" evidence="1">
    <location>
        <begin position="78"/>
        <end position="100"/>
    </location>
</feature>
<keyword evidence="1" id="KW-0812">Transmembrane</keyword>
<feature type="transmembrane region" description="Helical" evidence="1">
    <location>
        <begin position="6"/>
        <end position="21"/>
    </location>
</feature>
<protein>
    <submittedName>
        <fullName evidence="2">Uncharacterized protein</fullName>
    </submittedName>
</protein>
<reference evidence="2" key="1">
    <citation type="submission" date="2020-01" db="EMBL/GenBank/DDBJ databases">
        <authorList>
            <person name="Meier V. D."/>
            <person name="Meier V D."/>
        </authorList>
    </citation>
    <scope>NUCLEOTIDE SEQUENCE</scope>
    <source>
        <strain evidence="2">HLG_WM_MAG_10</strain>
    </source>
</reference>
<evidence type="ECO:0000313" key="2">
    <source>
        <dbReference type="EMBL" id="CAA6798518.1"/>
    </source>
</evidence>
<dbReference type="EMBL" id="CACVAQ010000007">
    <property type="protein sequence ID" value="CAA6798518.1"/>
    <property type="molecule type" value="Genomic_DNA"/>
</dbReference>
<feature type="transmembrane region" description="Helical" evidence="1">
    <location>
        <begin position="41"/>
        <end position="58"/>
    </location>
</feature>
<evidence type="ECO:0000256" key="1">
    <source>
        <dbReference type="SAM" id="Phobius"/>
    </source>
</evidence>
<proteinExistence type="predicted"/>
<gene>
    <name evidence="2" type="ORF">HELGO_WM28147</name>
</gene>
<sequence>MELLHWMILFVLASLPWCLAFEKLNRQASGRSIFIKSLRKWFLIAFFWFGLFSLLALSNSIPEKNTTGSYSAAEIRQAIYFFIGIVLVVLTYISSGIQCYQMAKERHLFLNPPKKKPLLDNSKLT</sequence>
<keyword evidence="1" id="KW-0472">Membrane</keyword>
<accession>A0A6S6RU65</accession>
<dbReference type="AlphaFoldDB" id="A0A6S6RU65"/>
<keyword evidence="1" id="KW-1133">Transmembrane helix</keyword>